<accession>A0A8J3DBW8</accession>
<evidence type="ECO:0000256" key="1">
    <source>
        <dbReference type="SAM" id="MobiDB-lite"/>
    </source>
</evidence>
<evidence type="ECO:0000313" key="2">
    <source>
        <dbReference type="EMBL" id="GHC00658.1"/>
    </source>
</evidence>
<comment type="caution">
    <text evidence="2">The sequence shown here is derived from an EMBL/GenBank/DDBJ whole genome shotgun (WGS) entry which is preliminary data.</text>
</comment>
<evidence type="ECO:0000313" key="3">
    <source>
        <dbReference type="Proteomes" id="UP000642829"/>
    </source>
</evidence>
<reference evidence="2" key="2">
    <citation type="submission" date="2020-09" db="EMBL/GenBank/DDBJ databases">
        <authorList>
            <person name="Sun Q."/>
            <person name="Kim S."/>
        </authorList>
    </citation>
    <scope>NUCLEOTIDE SEQUENCE</scope>
    <source>
        <strain evidence="2">KCTC 12870</strain>
    </source>
</reference>
<keyword evidence="3" id="KW-1185">Reference proteome</keyword>
<reference evidence="2" key="1">
    <citation type="journal article" date="2014" name="Int. J. Syst. Evol. Microbiol.">
        <title>Complete genome sequence of Corynebacterium casei LMG S-19264T (=DSM 44701T), isolated from a smear-ripened cheese.</title>
        <authorList>
            <consortium name="US DOE Joint Genome Institute (JGI-PGF)"/>
            <person name="Walter F."/>
            <person name="Albersmeier A."/>
            <person name="Kalinowski J."/>
            <person name="Ruckert C."/>
        </authorList>
    </citation>
    <scope>NUCLEOTIDE SEQUENCE</scope>
    <source>
        <strain evidence="2">KCTC 12870</strain>
    </source>
</reference>
<organism evidence="2 3">
    <name type="scientific">Cerasicoccus arenae</name>
    <dbReference type="NCBI Taxonomy" id="424488"/>
    <lineage>
        <taxon>Bacteria</taxon>
        <taxon>Pseudomonadati</taxon>
        <taxon>Verrucomicrobiota</taxon>
        <taxon>Opitutia</taxon>
        <taxon>Puniceicoccales</taxon>
        <taxon>Cerasicoccaceae</taxon>
        <taxon>Cerasicoccus</taxon>
    </lineage>
</organism>
<sequence>MSRRFLPTIDQIKRAAEELPDPMTYEDDECSVSIKTGGSTRELDFKRIKFSSGKGINVYRWIYEGKIMIRNSDKADKSSKSKDDTVLFSLSMR</sequence>
<feature type="region of interest" description="Disordered" evidence="1">
    <location>
        <begin position="73"/>
        <end position="93"/>
    </location>
</feature>
<gene>
    <name evidence="2" type="ORF">GCM10007047_16370</name>
</gene>
<feature type="compositionally biased region" description="Basic and acidic residues" evidence="1">
    <location>
        <begin position="73"/>
        <end position="85"/>
    </location>
</feature>
<protein>
    <submittedName>
        <fullName evidence="2">Uncharacterized protein</fullName>
    </submittedName>
</protein>
<proteinExistence type="predicted"/>
<dbReference type="AlphaFoldDB" id="A0A8J3DBW8"/>
<dbReference type="Proteomes" id="UP000642829">
    <property type="component" value="Unassembled WGS sequence"/>
</dbReference>
<name>A0A8J3DBW8_9BACT</name>
<dbReference type="RefSeq" id="WP_189513872.1">
    <property type="nucleotide sequence ID" value="NZ_BMXG01000008.1"/>
</dbReference>
<dbReference type="EMBL" id="BMXG01000008">
    <property type="protein sequence ID" value="GHC00658.1"/>
    <property type="molecule type" value="Genomic_DNA"/>
</dbReference>